<sequence>MTVSADDALPSVDQLVQLPLPAPVSYWPQTWGWLVVLAVALLLGGWLTWRAVRKHQRNAYRRAGLQRLEALRQAAQADALAARELPILLKRVGLSSVPEGERAQVGALTGEAWLAFMARNGGAFTPDTEALLRVLAYAPPDAVRAIPPAHLQSLFAASRQWMERHHVAA</sequence>
<dbReference type="EMBL" id="CADIJQ010000001">
    <property type="protein sequence ID" value="CAB3667084.1"/>
    <property type="molecule type" value="Genomic_DNA"/>
</dbReference>
<dbReference type="RefSeq" id="WP_175168933.1">
    <property type="nucleotide sequence ID" value="NZ_CADIJQ010000001.1"/>
</dbReference>
<evidence type="ECO:0000313" key="2">
    <source>
        <dbReference type="EMBL" id="CAB3667084.1"/>
    </source>
</evidence>
<keyword evidence="1" id="KW-1133">Transmembrane helix</keyword>
<accession>A0A6S6Z869</accession>
<keyword evidence="1" id="KW-0472">Membrane</keyword>
<dbReference type="Pfam" id="PF14316">
    <property type="entry name" value="DUF4381"/>
    <property type="match status" value="1"/>
</dbReference>
<feature type="transmembrane region" description="Helical" evidence="1">
    <location>
        <begin position="31"/>
        <end position="52"/>
    </location>
</feature>
<dbReference type="InterPro" id="IPR025489">
    <property type="entry name" value="DUF4381"/>
</dbReference>
<keyword evidence="3" id="KW-1185">Reference proteome</keyword>
<protein>
    <recommendedName>
        <fullName evidence="4">Alpha-2 type XI collagen</fullName>
    </recommendedName>
</protein>
<reference evidence="2 3" key="1">
    <citation type="submission" date="2020-04" db="EMBL/GenBank/DDBJ databases">
        <authorList>
            <person name="De Canck E."/>
        </authorList>
    </citation>
    <scope>NUCLEOTIDE SEQUENCE [LARGE SCALE GENOMIC DNA]</scope>
    <source>
        <strain evidence="2 3">LMG 3441</strain>
    </source>
</reference>
<gene>
    <name evidence="2" type="ORF">LMG3441_00869</name>
</gene>
<proteinExistence type="predicted"/>
<dbReference type="AlphaFoldDB" id="A0A6S6Z869"/>
<evidence type="ECO:0000256" key="1">
    <source>
        <dbReference type="SAM" id="Phobius"/>
    </source>
</evidence>
<name>A0A6S6Z869_9BURK</name>
<dbReference type="Proteomes" id="UP000494269">
    <property type="component" value="Unassembled WGS sequence"/>
</dbReference>
<evidence type="ECO:0008006" key="4">
    <source>
        <dbReference type="Google" id="ProtNLM"/>
    </source>
</evidence>
<organism evidence="2 3">
    <name type="scientific">Achromobacter kerstersii</name>
    <dbReference type="NCBI Taxonomy" id="1353890"/>
    <lineage>
        <taxon>Bacteria</taxon>
        <taxon>Pseudomonadati</taxon>
        <taxon>Pseudomonadota</taxon>
        <taxon>Betaproteobacteria</taxon>
        <taxon>Burkholderiales</taxon>
        <taxon>Alcaligenaceae</taxon>
        <taxon>Achromobacter</taxon>
    </lineage>
</organism>
<keyword evidence="1" id="KW-0812">Transmembrane</keyword>
<evidence type="ECO:0000313" key="3">
    <source>
        <dbReference type="Proteomes" id="UP000494269"/>
    </source>
</evidence>